<evidence type="ECO:0000313" key="3">
    <source>
        <dbReference type="Proteomes" id="UP000277928"/>
    </source>
</evidence>
<dbReference type="AlphaFoldDB" id="A0A3P6U631"/>
<name>A0A3P6U631_LITSI</name>
<accession>A0A3P6U631</accession>
<organism evidence="2 3">
    <name type="scientific">Litomosoides sigmodontis</name>
    <name type="common">Filarial nematode worm</name>
    <dbReference type="NCBI Taxonomy" id="42156"/>
    <lineage>
        <taxon>Eukaryota</taxon>
        <taxon>Metazoa</taxon>
        <taxon>Ecdysozoa</taxon>
        <taxon>Nematoda</taxon>
        <taxon>Chromadorea</taxon>
        <taxon>Rhabditida</taxon>
        <taxon>Spirurina</taxon>
        <taxon>Spiruromorpha</taxon>
        <taxon>Filarioidea</taxon>
        <taxon>Onchocercidae</taxon>
        <taxon>Litomosoides</taxon>
    </lineage>
</organism>
<feature type="compositionally biased region" description="Low complexity" evidence="1">
    <location>
        <begin position="122"/>
        <end position="138"/>
    </location>
</feature>
<gene>
    <name evidence="2" type="ORF">NLS_LOCUS2185</name>
</gene>
<feature type="compositionally biased region" description="Low complexity" evidence="1">
    <location>
        <begin position="87"/>
        <end position="103"/>
    </location>
</feature>
<feature type="compositionally biased region" description="Basic and acidic residues" evidence="1">
    <location>
        <begin position="71"/>
        <end position="86"/>
    </location>
</feature>
<feature type="region of interest" description="Disordered" evidence="1">
    <location>
        <begin position="58"/>
        <end position="146"/>
    </location>
</feature>
<sequence>MTVLLLSAPVAEAKTEDEGRSEEFIERHVEGSVNNTDTVNMTTQLMDELRKTRLEVQPAHVSVIEGDDEDERGRKSMEEVEEKNTTETEATSTSKSETTEAAKLGATVKQSMESEDVGLAVSDEYSSLSTSSEIPTKSTVRSRNANTLKEMLQKKLAENFEGK</sequence>
<keyword evidence="3" id="KW-1185">Reference proteome</keyword>
<dbReference type="EMBL" id="UYRX01000095">
    <property type="protein sequence ID" value="VDK73624.1"/>
    <property type="molecule type" value="Genomic_DNA"/>
</dbReference>
<proteinExistence type="predicted"/>
<reference evidence="2 3" key="1">
    <citation type="submission" date="2018-08" db="EMBL/GenBank/DDBJ databases">
        <authorList>
            <person name="Laetsch R D."/>
            <person name="Stevens L."/>
            <person name="Kumar S."/>
            <person name="Blaxter L. M."/>
        </authorList>
    </citation>
    <scope>NUCLEOTIDE SEQUENCE [LARGE SCALE GENOMIC DNA]</scope>
</reference>
<dbReference type="Proteomes" id="UP000277928">
    <property type="component" value="Unassembled WGS sequence"/>
</dbReference>
<evidence type="ECO:0000256" key="1">
    <source>
        <dbReference type="SAM" id="MobiDB-lite"/>
    </source>
</evidence>
<protein>
    <submittedName>
        <fullName evidence="2">Uncharacterized protein</fullName>
    </submittedName>
</protein>
<evidence type="ECO:0000313" key="2">
    <source>
        <dbReference type="EMBL" id="VDK73624.1"/>
    </source>
</evidence>